<keyword evidence="1" id="KW-1185">Reference proteome</keyword>
<dbReference type="KEGG" id="bfo:118411107"/>
<organism evidence="1 2">
    <name type="scientific">Branchiostoma floridae</name>
    <name type="common">Florida lancelet</name>
    <name type="synonym">Amphioxus</name>
    <dbReference type="NCBI Taxonomy" id="7739"/>
    <lineage>
        <taxon>Eukaryota</taxon>
        <taxon>Metazoa</taxon>
        <taxon>Chordata</taxon>
        <taxon>Cephalochordata</taxon>
        <taxon>Leptocardii</taxon>
        <taxon>Amphioxiformes</taxon>
        <taxon>Branchiostomatidae</taxon>
        <taxon>Branchiostoma</taxon>
    </lineage>
</organism>
<dbReference type="OrthoDB" id="407509at2759"/>
<protein>
    <submittedName>
        <fullName evidence="2">Uncharacterized protein LOC118411107</fullName>
    </submittedName>
</protein>
<evidence type="ECO:0000313" key="2">
    <source>
        <dbReference type="RefSeq" id="XP_035669034.1"/>
    </source>
</evidence>
<dbReference type="Proteomes" id="UP000001554">
    <property type="component" value="Chromosome 3"/>
</dbReference>
<evidence type="ECO:0000313" key="1">
    <source>
        <dbReference type="Proteomes" id="UP000001554"/>
    </source>
</evidence>
<reference evidence="1" key="1">
    <citation type="journal article" date="2020" name="Nat. Ecol. Evol.">
        <title>Deeply conserved synteny resolves early events in vertebrate evolution.</title>
        <authorList>
            <person name="Simakov O."/>
            <person name="Marletaz F."/>
            <person name="Yue J.X."/>
            <person name="O'Connell B."/>
            <person name="Jenkins J."/>
            <person name="Brandt A."/>
            <person name="Calef R."/>
            <person name="Tung C.H."/>
            <person name="Huang T.K."/>
            <person name="Schmutz J."/>
            <person name="Satoh N."/>
            <person name="Yu J.K."/>
            <person name="Putnam N.H."/>
            <person name="Green R.E."/>
            <person name="Rokhsar D.S."/>
        </authorList>
    </citation>
    <scope>NUCLEOTIDE SEQUENCE [LARGE SCALE GENOMIC DNA]</scope>
    <source>
        <strain evidence="1">S238N-H82</strain>
    </source>
</reference>
<reference evidence="2" key="2">
    <citation type="submission" date="2025-08" db="UniProtKB">
        <authorList>
            <consortium name="RefSeq"/>
        </authorList>
    </citation>
    <scope>IDENTIFICATION</scope>
    <source>
        <strain evidence="2">S238N-H82</strain>
        <tissue evidence="2">Testes</tissue>
    </source>
</reference>
<proteinExistence type="predicted"/>
<accession>A0A9J7MJ14</accession>
<name>A0A9J7MJ14_BRAFL</name>
<gene>
    <name evidence="2" type="primary">LOC118411107</name>
</gene>
<dbReference type="GeneID" id="118411107"/>
<dbReference type="AlphaFoldDB" id="A0A9J7MJ14"/>
<dbReference type="RefSeq" id="XP_035669034.1">
    <property type="nucleotide sequence ID" value="XM_035813141.1"/>
</dbReference>
<sequence length="197" mass="23125">MEAASQRQHICWRTDREEEVWRKAKTVGFRLGITDDIEGKMQLANLAMKNMFYMWGAKAVSLELKLKLFHVYVLPVLLYNAGTWGLTEQLASKIYRWHRKQLRCIAGYIYPNYISNKNLYKQCKTSPQHNEVHRSRWHILGHILRMLDSSPAQKALNIAFSKKLTPRLGRPREGLLDCLIDDEKLYYNQNVKMAPQC</sequence>